<dbReference type="RefSeq" id="WP_097805755.1">
    <property type="nucleotide sequence ID" value="NZ_FXYH01000013.1"/>
</dbReference>
<gene>
    <name evidence="4" type="ORF">PEV8663_03282</name>
</gene>
<protein>
    <submittedName>
        <fullName evidence="4">Putative epimerase/dehydratase</fullName>
    </submittedName>
</protein>
<reference evidence="4 5" key="1">
    <citation type="submission" date="2017-05" db="EMBL/GenBank/DDBJ databases">
        <authorList>
            <person name="Song R."/>
            <person name="Chenine A.L."/>
            <person name="Ruprecht R.M."/>
        </authorList>
    </citation>
    <scope>NUCLEOTIDE SEQUENCE [LARGE SCALE GENOMIC DNA]</scope>
    <source>
        <strain evidence="4 5">CECT 8663</strain>
    </source>
</reference>
<accession>A0A238KUF4</accession>
<dbReference type="InterPro" id="IPR050005">
    <property type="entry name" value="DenD"/>
</dbReference>
<name>A0A238KUF4_9RHOB</name>
<dbReference type="GO" id="GO:0016491">
    <property type="term" value="F:oxidoreductase activity"/>
    <property type="evidence" value="ECO:0007669"/>
    <property type="project" value="InterPro"/>
</dbReference>
<dbReference type="PANTHER" id="PTHR43103">
    <property type="entry name" value="NUCLEOSIDE-DIPHOSPHATE-SUGAR EPIMERASE"/>
    <property type="match status" value="1"/>
</dbReference>
<dbReference type="Proteomes" id="UP000220836">
    <property type="component" value="Unassembled WGS sequence"/>
</dbReference>
<dbReference type="OrthoDB" id="9801056at2"/>
<dbReference type="Gene3D" id="3.90.25.10">
    <property type="entry name" value="UDP-galactose 4-epimerase, domain 1"/>
    <property type="match status" value="1"/>
</dbReference>
<dbReference type="EMBL" id="FXYH01000013">
    <property type="protein sequence ID" value="SMX46429.1"/>
    <property type="molecule type" value="Genomic_DNA"/>
</dbReference>
<dbReference type="SUPFAM" id="SSF51735">
    <property type="entry name" value="NAD(P)-binding Rossmann-fold domains"/>
    <property type="match status" value="1"/>
</dbReference>
<dbReference type="NCBIfam" id="NF043036">
    <property type="entry name" value="ErythonDh"/>
    <property type="match status" value="1"/>
</dbReference>
<dbReference type="PANTHER" id="PTHR43103:SF3">
    <property type="entry name" value="ADP-L-GLYCERO-D-MANNO-HEPTOSE-6-EPIMERASE"/>
    <property type="match status" value="1"/>
</dbReference>
<dbReference type="InterPro" id="IPR036291">
    <property type="entry name" value="NAD(P)-bd_dom_sf"/>
</dbReference>
<organism evidence="4 5">
    <name type="scientific">Pelagimonas varians</name>
    <dbReference type="NCBI Taxonomy" id="696760"/>
    <lineage>
        <taxon>Bacteria</taxon>
        <taxon>Pseudomonadati</taxon>
        <taxon>Pseudomonadota</taxon>
        <taxon>Alphaproteobacteria</taxon>
        <taxon>Rhodobacterales</taxon>
        <taxon>Roseobacteraceae</taxon>
        <taxon>Pelagimonas</taxon>
    </lineage>
</organism>
<evidence type="ECO:0000313" key="4">
    <source>
        <dbReference type="EMBL" id="SMX46429.1"/>
    </source>
</evidence>
<feature type="domain" description="NAD-dependent epimerase/dehydratase" evidence="3">
    <location>
        <begin position="3"/>
        <end position="202"/>
    </location>
</feature>
<evidence type="ECO:0000256" key="2">
    <source>
        <dbReference type="ARBA" id="ARBA00023277"/>
    </source>
</evidence>
<evidence type="ECO:0000256" key="1">
    <source>
        <dbReference type="ARBA" id="ARBA00022857"/>
    </source>
</evidence>
<evidence type="ECO:0000259" key="3">
    <source>
        <dbReference type="Pfam" id="PF01370"/>
    </source>
</evidence>
<dbReference type="InterPro" id="IPR001509">
    <property type="entry name" value="Epimerase_deHydtase"/>
</dbReference>
<keyword evidence="2" id="KW-0119">Carbohydrate metabolism</keyword>
<sequence>MKVLILGGGGLLGRRLAISLAKRGELRGAKIDQMVLADIVDPKPIEAPFPVSYQPCDIADPGSVAQTIDADTDVIYLLAAVVSAHAEEDLDAGLQVNMMGVLNVLERCRSLGTCPVVVFTSSIAVFGGDTPQPFTDHSLPNPQTSYGAQKAIGEYLVTDYSRRGLIDGRGFRLPTITVRPGKPNRAASSFMSSIFREPLAGETANCPVEPDFKHFYLSPRKCVENLIKGAELKAEDLGKNRCMTMPGRVWSIGEMIEAMTAVTGPAAATRITWQKQPEIDGILKGWQMDIRPERGLALGLEADASFEDNIRIYLEDDAPKT</sequence>
<proteinExistence type="predicted"/>
<keyword evidence="5" id="KW-1185">Reference proteome</keyword>
<evidence type="ECO:0000313" key="5">
    <source>
        <dbReference type="Proteomes" id="UP000220836"/>
    </source>
</evidence>
<dbReference type="Pfam" id="PF01370">
    <property type="entry name" value="Epimerase"/>
    <property type="match status" value="1"/>
</dbReference>
<keyword evidence="1" id="KW-0521">NADP</keyword>
<dbReference type="Gene3D" id="3.40.50.720">
    <property type="entry name" value="NAD(P)-binding Rossmann-like Domain"/>
    <property type="match status" value="1"/>
</dbReference>
<dbReference type="AlphaFoldDB" id="A0A238KUF4"/>